<feature type="compositionally biased region" description="Low complexity" evidence="1">
    <location>
        <begin position="29"/>
        <end position="38"/>
    </location>
</feature>
<dbReference type="Pfam" id="PF24845">
    <property type="entry name" value="DUF7721"/>
    <property type="match status" value="1"/>
</dbReference>
<proteinExistence type="predicted"/>
<protein>
    <recommendedName>
        <fullName evidence="2">DUF7721 domain-containing protein</fullName>
    </recommendedName>
</protein>
<feature type="region of interest" description="Disordered" evidence="1">
    <location>
        <begin position="14"/>
        <end position="43"/>
    </location>
</feature>
<evidence type="ECO:0000256" key="1">
    <source>
        <dbReference type="SAM" id="MobiDB-lite"/>
    </source>
</evidence>
<accession>A0A3D8S6E5</accession>
<dbReference type="EMBL" id="PVWQ01000005">
    <property type="protein sequence ID" value="RDW81641.1"/>
    <property type="molecule type" value="Genomic_DNA"/>
</dbReference>
<feature type="domain" description="DUF7721" evidence="2">
    <location>
        <begin position="23"/>
        <end position="104"/>
    </location>
</feature>
<evidence type="ECO:0000313" key="4">
    <source>
        <dbReference type="Proteomes" id="UP000256690"/>
    </source>
</evidence>
<name>A0A3D8S6E5_9EURO</name>
<sequence length="182" mass="19298">MSFQNILVDAVKSHFDKDDDKDDLNPALSHASAHASSSEDPSLFSQALSFINQRKSEGIDSDDIDEEHAVNAHRRYEEGGNMDSKDFGAGAAMQALKMFTSGSGESTGAGKDKNAFIGMAMAEAGKMWEQKAGRGEASGDKQSAINQAAEMAFKMYLKSQMSGSEGTGGPGGLMSLASKFLK</sequence>
<dbReference type="GeneID" id="38115568"/>
<comment type="caution">
    <text evidence="3">The sequence shown here is derived from an EMBL/GenBank/DDBJ whole genome shotgun (WGS) entry which is preliminary data.</text>
</comment>
<dbReference type="AlphaFoldDB" id="A0A3D8S6E5"/>
<gene>
    <name evidence="3" type="ORF">DSM5745_05198</name>
</gene>
<evidence type="ECO:0000259" key="2">
    <source>
        <dbReference type="Pfam" id="PF24845"/>
    </source>
</evidence>
<dbReference type="OrthoDB" id="2290255at2759"/>
<evidence type="ECO:0000313" key="3">
    <source>
        <dbReference type="EMBL" id="RDW81641.1"/>
    </source>
</evidence>
<dbReference type="PANTHER" id="PTHR39477:SF1">
    <property type="entry name" value="BETA-FLANKING PROTEIN"/>
    <property type="match status" value="1"/>
</dbReference>
<dbReference type="Proteomes" id="UP000256690">
    <property type="component" value="Unassembled WGS sequence"/>
</dbReference>
<organism evidence="3 4">
    <name type="scientific">Aspergillus mulundensis</name>
    <dbReference type="NCBI Taxonomy" id="1810919"/>
    <lineage>
        <taxon>Eukaryota</taxon>
        <taxon>Fungi</taxon>
        <taxon>Dikarya</taxon>
        <taxon>Ascomycota</taxon>
        <taxon>Pezizomycotina</taxon>
        <taxon>Eurotiomycetes</taxon>
        <taxon>Eurotiomycetidae</taxon>
        <taxon>Eurotiales</taxon>
        <taxon>Aspergillaceae</taxon>
        <taxon>Aspergillus</taxon>
        <taxon>Aspergillus subgen. Nidulantes</taxon>
    </lineage>
</organism>
<dbReference type="RefSeq" id="XP_026604694.1">
    <property type="nucleotide sequence ID" value="XM_026747214.1"/>
</dbReference>
<dbReference type="PANTHER" id="PTHR39477">
    <property type="entry name" value="CHROMOSOME 8, WHOLE GENOME SHOTGUN SEQUENCE"/>
    <property type="match status" value="1"/>
</dbReference>
<keyword evidence="4" id="KW-1185">Reference proteome</keyword>
<dbReference type="InterPro" id="IPR056138">
    <property type="entry name" value="DUF7721"/>
</dbReference>
<reference evidence="3 4" key="1">
    <citation type="journal article" date="2018" name="IMA Fungus">
        <title>IMA Genome-F 9: Draft genome sequence of Annulohypoxylon stygium, Aspergillus mulundensis, Berkeleyomyces basicola (syn. Thielaviopsis basicola), Ceratocystis smalleyi, two Cercospora beticola strains, Coleophoma cylindrospora, Fusarium fracticaudum, Phialophora cf. hyalina, and Morchella septimelata.</title>
        <authorList>
            <person name="Wingfield B.D."/>
            <person name="Bills G.F."/>
            <person name="Dong Y."/>
            <person name="Huang W."/>
            <person name="Nel W.J."/>
            <person name="Swalarsk-Parry B.S."/>
            <person name="Vaghefi N."/>
            <person name="Wilken P.M."/>
            <person name="An Z."/>
            <person name="de Beer Z.W."/>
            <person name="De Vos L."/>
            <person name="Chen L."/>
            <person name="Duong T.A."/>
            <person name="Gao Y."/>
            <person name="Hammerbacher A."/>
            <person name="Kikkert J.R."/>
            <person name="Li Y."/>
            <person name="Li H."/>
            <person name="Li K."/>
            <person name="Li Q."/>
            <person name="Liu X."/>
            <person name="Ma X."/>
            <person name="Naidoo K."/>
            <person name="Pethybridge S.J."/>
            <person name="Sun J."/>
            <person name="Steenkamp E.T."/>
            <person name="van der Nest M.A."/>
            <person name="van Wyk S."/>
            <person name="Wingfield M.J."/>
            <person name="Xiong C."/>
            <person name="Yue Q."/>
            <person name="Zhang X."/>
        </authorList>
    </citation>
    <scope>NUCLEOTIDE SEQUENCE [LARGE SCALE GENOMIC DNA]</scope>
    <source>
        <strain evidence="3 4">DSM 5745</strain>
    </source>
</reference>